<evidence type="ECO:0000313" key="9">
    <source>
        <dbReference type="EMBL" id="OZS78174.1"/>
    </source>
</evidence>
<evidence type="ECO:0000256" key="2">
    <source>
        <dbReference type="ARBA" id="ARBA00022448"/>
    </source>
</evidence>
<feature type="transmembrane region" description="Helical" evidence="7">
    <location>
        <begin position="15"/>
        <end position="33"/>
    </location>
</feature>
<keyword evidence="5 7" id="KW-1133">Transmembrane helix</keyword>
<evidence type="ECO:0000256" key="4">
    <source>
        <dbReference type="ARBA" id="ARBA00022692"/>
    </source>
</evidence>
<feature type="transmembrane region" description="Helical" evidence="7">
    <location>
        <begin position="320"/>
        <end position="339"/>
    </location>
</feature>
<evidence type="ECO:0000256" key="6">
    <source>
        <dbReference type="ARBA" id="ARBA00023136"/>
    </source>
</evidence>
<evidence type="ECO:0000256" key="1">
    <source>
        <dbReference type="ARBA" id="ARBA00004651"/>
    </source>
</evidence>
<feature type="transmembrane region" description="Helical" evidence="7">
    <location>
        <begin position="283"/>
        <end position="308"/>
    </location>
</feature>
<keyword evidence="6 7" id="KW-0472">Membrane</keyword>
<dbReference type="InterPro" id="IPR000515">
    <property type="entry name" value="MetI-like"/>
</dbReference>
<feature type="domain" description="ABC transmembrane type-1" evidence="8">
    <location>
        <begin position="244"/>
        <end position="446"/>
    </location>
</feature>
<dbReference type="PANTHER" id="PTHR30465:SF0">
    <property type="entry name" value="OLIGOPEPTIDE TRANSPORT SYSTEM PERMEASE PROTEIN APPB"/>
    <property type="match status" value="1"/>
</dbReference>
<dbReference type="AlphaFoldDB" id="A0A264W3N2"/>
<dbReference type="Pfam" id="PF19300">
    <property type="entry name" value="BPD_transp_1_N"/>
    <property type="match status" value="1"/>
</dbReference>
<keyword evidence="10" id="KW-1185">Reference proteome</keyword>
<evidence type="ECO:0000256" key="7">
    <source>
        <dbReference type="RuleBase" id="RU363032"/>
    </source>
</evidence>
<gene>
    <name evidence="9" type="ORF">CF394_07935</name>
</gene>
<name>A0A264W3N2_9BACL</name>
<dbReference type="PANTHER" id="PTHR30465">
    <property type="entry name" value="INNER MEMBRANE ABC TRANSPORTER"/>
    <property type="match status" value="1"/>
</dbReference>
<dbReference type="GO" id="GO:0005886">
    <property type="term" value="C:plasma membrane"/>
    <property type="evidence" value="ECO:0007669"/>
    <property type="project" value="UniProtKB-SubCell"/>
</dbReference>
<dbReference type="InterPro" id="IPR035906">
    <property type="entry name" value="MetI-like_sf"/>
</dbReference>
<dbReference type="Proteomes" id="UP000217065">
    <property type="component" value="Unassembled WGS sequence"/>
</dbReference>
<dbReference type="GO" id="GO:0055085">
    <property type="term" value="P:transmembrane transport"/>
    <property type="evidence" value="ECO:0007669"/>
    <property type="project" value="InterPro"/>
</dbReference>
<evidence type="ECO:0000256" key="3">
    <source>
        <dbReference type="ARBA" id="ARBA00022475"/>
    </source>
</evidence>
<sequence>MKSLYLKASLHRKSYWLVVLLSLPLHLISWLLYRIQKPEKNYIEQLNKETRLISEQERQHWFEDFYRQEKAKDQTFQLRQSEDTLHKTAKRLVAQHEREELEKKLEKQGVVPQTYSHFTGNLIGTPIFFWTTFIFAFLLYSFLAGRSQSFAWFVLGRLVQTVFVIIGVATFVFTILYISPLDPAQNILGVESTPEQVANFNRIYGLDQPYLGQLWNSLQGLFTFDLGTSFAGKENITASIASKFPVTLIIALFSLLMAIIIALPAGIVSALRPNSYWDYTFMIVALIGLSIPSFWQGLLFILGFSIHLQWFPATYSTSNWLSLVLPIAVLGTSIAASIARMTRSSMLEVIHEDYIVTAKAKGLTERQIVSKHALKNAMIPIITVIGLLFGGMLGGAAITEKVFNISGIGSYIVDKQFIPDIPALLGGVVYIAIAISLVNLVIDILYAFYDPRIRSTMKKKG</sequence>
<organism evidence="9 10">
    <name type="scientific">Tetzosporium hominis</name>
    <dbReference type="NCBI Taxonomy" id="2020506"/>
    <lineage>
        <taxon>Bacteria</taxon>
        <taxon>Bacillati</taxon>
        <taxon>Bacillota</taxon>
        <taxon>Bacilli</taxon>
        <taxon>Bacillales</taxon>
        <taxon>Caryophanaceae</taxon>
        <taxon>Tetzosporium</taxon>
    </lineage>
</organism>
<comment type="caution">
    <text evidence="9">The sequence shown here is derived from an EMBL/GenBank/DDBJ whole genome shotgun (WGS) entry which is preliminary data.</text>
</comment>
<dbReference type="CDD" id="cd06261">
    <property type="entry name" value="TM_PBP2"/>
    <property type="match status" value="1"/>
</dbReference>
<dbReference type="PROSITE" id="PS50928">
    <property type="entry name" value="ABC_TM1"/>
    <property type="match status" value="1"/>
</dbReference>
<dbReference type="OrthoDB" id="401349at2"/>
<dbReference type="SUPFAM" id="SSF161098">
    <property type="entry name" value="MetI-like"/>
    <property type="match status" value="1"/>
</dbReference>
<evidence type="ECO:0000256" key="5">
    <source>
        <dbReference type="ARBA" id="ARBA00022989"/>
    </source>
</evidence>
<comment type="subcellular location">
    <subcellularLocation>
        <location evidence="1 7">Cell membrane</location>
        <topology evidence="1 7">Multi-pass membrane protein</topology>
    </subcellularLocation>
</comment>
<keyword evidence="4 7" id="KW-0812">Transmembrane</keyword>
<keyword evidence="3" id="KW-1003">Cell membrane</keyword>
<feature type="transmembrane region" description="Helical" evidence="7">
    <location>
        <begin position="427"/>
        <end position="449"/>
    </location>
</feature>
<comment type="similarity">
    <text evidence="7">Belongs to the binding-protein-dependent transport system permease family.</text>
</comment>
<feature type="transmembrane region" description="Helical" evidence="7">
    <location>
        <begin position="377"/>
        <end position="398"/>
    </location>
</feature>
<dbReference type="Pfam" id="PF00528">
    <property type="entry name" value="BPD_transp_1"/>
    <property type="match status" value="1"/>
</dbReference>
<evidence type="ECO:0000259" key="8">
    <source>
        <dbReference type="PROSITE" id="PS50928"/>
    </source>
</evidence>
<dbReference type="InterPro" id="IPR045621">
    <property type="entry name" value="BPD_transp_1_N"/>
</dbReference>
<accession>A0A264W3N2</accession>
<evidence type="ECO:0000313" key="10">
    <source>
        <dbReference type="Proteomes" id="UP000217065"/>
    </source>
</evidence>
<feature type="transmembrane region" description="Helical" evidence="7">
    <location>
        <begin position="150"/>
        <end position="178"/>
    </location>
</feature>
<dbReference type="Gene3D" id="1.10.3720.10">
    <property type="entry name" value="MetI-like"/>
    <property type="match status" value="1"/>
</dbReference>
<feature type="transmembrane region" description="Helical" evidence="7">
    <location>
        <begin position="122"/>
        <end position="143"/>
    </location>
</feature>
<protein>
    <submittedName>
        <fullName evidence="9">Peptide ABC transporter permease</fullName>
    </submittedName>
</protein>
<feature type="transmembrane region" description="Helical" evidence="7">
    <location>
        <begin position="248"/>
        <end position="271"/>
    </location>
</feature>
<reference evidence="9 10" key="1">
    <citation type="submission" date="2017-07" db="EMBL/GenBank/DDBJ databases">
        <title>Tetzosporium hominis gen.nov. sp.nov.</title>
        <authorList>
            <person name="Tetz G."/>
            <person name="Tetz V."/>
        </authorList>
    </citation>
    <scope>NUCLEOTIDE SEQUENCE [LARGE SCALE GENOMIC DNA]</scope>
    <source>
        <strain evidence="9 10">VT-49</strain>
    </source>
</reference>
<dbReference type="EMBL" id="NOKQ01000204">
    <property type="protein sequence ID" value="OZS78174.1"/>
    <property type="molecule type" value="Genomic_DNA"/>
</dbReference>
<keyword evidence="2 7" id="KW-0813">Transport</keyword>
<proteinExistence type="inferred from homology"/>